<keyword evidence="3" id="KW-1185">Reference proteome</keyword>
<name>A0A8S1L9E9_9CILI</name>
<dbReference type="GO" id="GO:0031267">
    <property type="term" value="F:small GTPase binding"/>
    <property type="evidence" value="ECO:0007669"/>
    <property type="project" value="TreeGrafter"/>
</dbReference>
<dbReference type="PANTHER" id="PTHR47219">
    <property type="entry name" value="RAB GTPASE-ACTIVATING PROTEIN 1-LIKE"/>
    <property type="match status" value="1"/>
</dbReference>
<dbReference type="InterPro" id="IPR050302">
    <property type="entry name" value="Rab_GAP_TBC_domain"/>
</dbReference>
<protein>
    <recommendedName>
        <fullName evidence="1">Rab-GAP TBC domain-containing protein</fullName>
    </recommendedName>
</protein>
<proteinExistence type="predicted"/>
<dbReference type="AlphaFoldDB" id="A0A8S1L9E9"/>
<dbReference type="GO" id="GO:0005096">
    <property type="term" value="F:GTPase activator activity"/>
    <property type="evidence" value="ECO:0007669"/>
    <property type="project" value="TreeGrafter"/>
</dbReference>
<accession>A0A8S1L9E9</accession>
<evidence type="ECO:0000313" key="3">
    <source>
        <dbReference type="Proteomes" id="UP000692954"/>
    </source>
</evidence>
<sequence>MGNLALCQGDRTASMLQAEQSIRQRKVTQVTEAVQLDLEKDRKQSMIPTSYNNQQLLTSCLDDWLENLHESVLISQMNLNCDASTKFLSEIDEEEEVDQTKQSFINSQEILEYKQNYPYCNTNLDMVIINFYIIKKNEFKLKLIQGPPKQRIRWSCWQLMAYTPKFLICSDGLSFIEEDQKYAKAIRIDIHRTITTNNIKYFETGEGQQDLEKVLLKLSKLFPKLGYCQGMNFVVGFTLIINNKSVDQSLQFLAQMMVNPKFMLYYIYTDKMPLVKLLEFICINEIKLKFPDLYNHIFNKLEVDNAIWITKLIMTLFLYNFHINNVCRFWDFLLATSIFDISAIICSLIDINRNQILKMDDLHQFVQWFDTFQQLELDQFQIDQLIKNCSQFKLNKKKINQYALHFCMLHPIKHPLQQQIAENYENLNKMKEFLKRDIFSC</sequence>
<feature type="domain" description="Rab-GAP TBC" evidence="1">
    <location>
        <begin position="147"/>
        <end position="337"/>
    </location>
</feature>
<evidence type="ECO:0000259" key="1">
    <source>
        <dbReference type="PROSITE" id="PS50086"/>
    </source>
</evidence>
<dbReference type="FunFam" id="1.10.472.80:FF:000078">
    <property type="entry name" value="Uncharacterized protein"/>
    <property type="match status" value="1"/>
</dbReference>
<dbReference type="PANTHER" id="PTHR47219:SF9">
    <property type="entry name" value="GTPASE ACTIVATING PROTEIN AND CENTROSOME-ASSOCIATED, ISOFORM B"/>
    <property type="match status" value="1"/>
</dbReference>
<dbReference type="PROSITE" id="PS50086">
    <property type="entry name" value="TBC_RABGAP"/>
    <property type="match status" value="1"/>
</dbReference>
<dbReference type="InterPro" id="IPR000195">
    <property type="entry name" value="Rab-GAP-TBC_dom"/>
</dbReference>
<dbReference type="SMART" id="SM00164">
    <property type="entry name" value="TBC"/>
    <property type="match status" value="1"/>
</dbReference>
<comment type="caution">
    <text evidence="2">The sequence shown here is derived from an EMBL/GenBank/DDBJ whole genome shotgun (WGS) entry which is preliminary data.</text>
</comment>
<reference evidence="2" key="1">
    <citation type="submission" date="2021-01" db="EMBL/GenBank/DDBJ databases">
        <authorList>
            <consortium name="Genoscope - CEA"/>
            <person name="William W."/>
        </authorList>
    </citation>
    <scope>NUCLEOTIDE SEQUENCE</scope>
</reference>
<evidence type="ECO:0000313" key="2">
    <source>
        <dbReference type="EMBL" id="CAD8059454.1"/>
    </source>
</evidence>
<dbReference type="Proteomes" id="UP000692954">
    <property type="component" value="Unassembled WGS sequence"/>
</dbReference>
<dbReference type="EMBL" id="CAJJDN010000013">
    <property type="protein sequence ID" value="CAD8059454.1"/>
    <property type="molecule type" value="Genomic_DNA"/>
</dbReference>
<gene>
    <name evidence="2" type="ORF">PSON_ATCC_30995.1.T0130277</name>
</gene>
<dbReference type="OrthoDB" id="295078at2759"/>
<organism evidence="2 3">
    <name type="scientific">Paramecium sonneborni</name>
    <dbReference type="NCBI Taxonomy" id="65129"/>
    <lineage>
        <taxon>Eukaryota</taxon>
        <taxon>Sar</taxon>
        <taxon>Alveolata</taxon>
        <taxon>Ciliophora</taxon>
        <taxon>Intramacronucleata</taxon>
        <taxon>Oligohymenophorea</taxon>
        <taxon>Peniculida</taxon>
        <taxon>Parameciidae</taxon>
        <taxon>Paramecium</taxon>
    </lineage>
</organism>
<dbReference type="Pfam" id="PF00566">
    <property type="entry name" value="RabGAP-TBC"/>
    <property type="match status" value="1"/>
</dbReference>